<name>A4GI71_9BACT</name>
<keyword evidence="1" id="KW-0812">Transmembrane</keyword>
<reference evidence="2" key="1">
    <citation type="journal article" date="2007" name="Environ. Microbiol.">
        <title>Proteorhodopsin photosystem gene clusters exhibit co-evolutionary trends and shared ancestry among diverse marine microbial phyla.</title>
        <authorList>
            <person name="McCarren J."/>
            <person name="Delong E.F."/>
        </authorList>
    </citation>
    <scope>NUCLEOTIDE SEQUENCE</scope>
</reference>
<evidence type="ECO:0000313" key="2">
    <source>
        <dbReference type="EMBL" id="ABL97782.1"/>
    </source>
</evidence>
<feature type="transmembrane region" description="Helical" evidence="1">
    <location>
        <begin position="144"/>
        <end position="164"/>
    </location>
</feature>
<keyword evidence="1" id="KW-1133">Transmembrane helix</keyword>
<gene>
    <name evidence="2" type="ORF">ALOHA_HF1029C11.0009</name>
</gene>
<evidence type="ECO:0000256" key="1">
    <source>
        <dbReference type="SAM" id="Phobius"/>
    </source>
</evidence>
<keyword evidence="1" id="KW-0472">Membrane</keyword>
<dbReference type="AlphaFoldDB" id="A4GI71"/>
<proteinExistence type="predicted"/>
<organism evidence="2">
    <name type="scientific">uncultured marine bacterium HF10_29C11</name>
    <dbReference type="NCBI Taxonomy" id="415445"/>
    <lineage>
        <taxon>Bacteria</taxon>
        <taxon>environmental samples</taxon>
    </lineage>
</organism>
<accession>A4GI71</accession>
<protein>
    <submittedName>
        <fullName evidence="2">Uncharacterized protein</fullName>
    </submittedName>
</protein>
<dbReference type="EMBL" id="EF089401">
    <property type="protein sequence ID" value="ABL97782.1"/>
    <property type="molecule type" value="Genomic_DNA"/>
</dbReference>
<sequence>MFWHRYESRYYKTANEAERMRRLLIPLLLILLFSPSAQAETYRITGKATFADRSPVMLDYVYVQCIPGDFACYQFRGAQSITDTYGYYSITIDLTDEEDELDILLNLRGENFTHTIDIQAHRDSTDNQMIQDIQLEQNPPPSGVFFGFGCFIVLFTLVFVSVLMRTGRMLSTKQGRMEFMGMKQARMLECPTCKEMVAQHELVMHLITEHDMEAFDAGELAGKVMRRTWSEEE</sequence>